<evidence type="ECO:0000313" key="2">
    <source>
        <dbReference type="EMBL" id="RDX40303.1"/>
    </source>
</evidence>
<sequence>MSLPLHLYVLHVQGVQFVRVSTVKSIAPTSCERSRLPASRARRCALCVLRLMFLSFLPLPVHIQPERTNITHLRAHRSPVASSSRRVSSVYSVTVCRFECSDVSISRPLPTLSRNFADDLRRLLHSDRHARGVQVSYPNSRFALRVHARHLRIITCDRRALLPTHWPTVQTLATAPSVPGGSTPRAHPCFMFAVLGELVRAGCGQCMNFQVIAVSPWDRRHVRPRAEQSERRTRLRGGAPLNDQDSVRRTETSSLTQGVTSKLQ</sequence>
<protein>
    <submittedName>
        <fullName evidence="2">Uncharacterized protein</fullName>
    </submittedName>
</protein>
<feature type="compositionally biased region" description="Polar residues" evidence="1">
    <location>
        <begin position="252"/>
        <end position="264"/>
    </location>
</feature>
<organism evidence="2 3">
    <name type="scientific">Lentinus brumalis</name>
    <dbReference type="NCBI Taxonomy" id="2498619"/>
    <lineage>
        <taxon>Eukaryota</taxon>
        <taxon>Fungi</taxon>
        <taxon>Dikarya</taxon>
        <taxon>Basidiomycota</taxon>
        <taxon>Agaricomycotina</taxon>
        <taxon>Agaricomycetes</taxon>
        <taxon>Polyporales</taxon>
        <taxon>Polyporaceae</taxon>
        <taxon>Lentinus</taxon>
    </lineage>
</organism>
<dbReference type="EMBL" id="KZ857566">
    <property type="protein sequence ID" value="RDX40303.1"/>
    <property type="molecule type" value="Genomic_DNA"/>
</dbReference>
<gene>
    <name evidence="2" type="ORF">OH76DRAFT_360952</name>
</gene>
<keyword evidence="3" id="KW-1185">Reference proteome</keyword>
<dbReference type="Proteomes" id="UP000256964">
    <property type="component" value="Unassembled WGS sequence"/>
</dbReference>
<accession>A0A371CJ51</accession>
<proteinExistence type="predicted"/>
<evidence type="ECO:0000256" key="1">
    <source>
        <dbReference type="SAM" id="MobiDB-lite"/>
    </source>
</evidence>
<feature type="region of interest" description="Disordered" evidence="1">
    <location>
        <begin position="223"/>
        <end position="264"/>
    </location>
</feature>
<reference evidence="2 3" key="1">
    <citation type="journal article" date="2018" name="Biotechnol. Biofuels">
        <title>Integrative visual omics of the white-rot fungus Polyporus brumalis exposes the biotechnological potential of its oxidative enzymes for delignifying raw plant biomass.</title>
        <authorList>
            <person name="Miyauchi S."/>
            <person name="Rancon A."/>
            <person name="Drula E."/>
            <person name="Hage H."/>
            <person name="Chaduli D."/>
            <person name="Favel A."/>
            <person name="Grisel S."/>
            <person name="Henrissat B."/>
            <person name="Herpoel-Gimbert I."/>
            <person name="Ruiz-Duenas F.J."/>
            <person name="Chevret D."/>
            <person name="Hainaut M."/>
            <person name="Lin J."/>
            <person name="Wang M."/>
            <person name="Pangilinan J."/>
            <person name="Lipzen A."/>
            <person name="Lesage-Meessen L."/>
            <person name="Navarro D."/>
            <person name="Riley R."/>
            <person name="Grigoriev I.V."/>
            <person name="Zhou S."/>
            <person name="Raouche S."/>
            <person name="Rosso M.N."/>
        </authorList>
    </citation>
    <scope>NUCLEOTIDE SEQUENCE [LARGE SCALE GENOMIC DNA]</scope>
    <source>
        <strain evidence="2 3">BRFM 1820</strain>
    </source>
</reference>
<dbReference type="AlphaFoldDB" id="A0A371CJ51"/>
<evidence type="ECO:0000313" key="3">
    <source>
        <dbReference type="Proteomes" id="UP000256964"/>
    </source>
</evidence>
<name>A0A371CJ51_9APHY</name>